<keyword evidence="2" id="KW-0808">Transferase</keyword>
<organism evidence="2 3">
    <name type="scientific">Streptomyces lonarensis</name>
    <dbReference type="NCBI Taxonomy" id="700599"/>
    <lineage>
        <taxon>Bacteria</taxon>
        <taxon>Bacillati</taxon>
        <taxon>Actinomycetota</taxon>
        <taxon>Actinomycetes</taxon>
        <taxon>Kitasatosporales</taxon>
        <taxon>Streptomycetaceae</taxon>
        <taxon>Streptomyces</taxon>
    </lineage>
</organism>
<dbReference type="CDD" id="cd04301">
    <property type="entry name" value="NAT_SF"/>
    <property type="match status" value="1"/>
</dbReference>
<dbReference type="PROSITE" id="PS51186">
    <property type="entry name" value="GNAT"/>
    <property type="match status" value="1"/>
</dbReference>
<dbReference type="AlphaFoldDB" id="A0A7X6HZ09"/>
<dbReference type="Pfam" id="PF00583">
    <property type="entry name" value="Acetyltransf_1"/>
    <property type="match status" value="1"/>
</dbReference>
<evidence type="ECO:0000313" key="2">
    <source>
        <dbReference type="EMBL" id="NJQ05970.1"/>
    </source>
</evidence>
<protein>
    <submittedName>
        <fullName evidence="2">GNAT family N-acetyltransferase</fullName>
    </submittedName>
</protein>
<dbReference type="Proteomes" id="UP000578686">
    <property type="component" value="Unassembled WGS sequence"/>
</dbReference>
<sequence length="178" mass="18966">MTDEASGALRLAVVTPENVRAACRLAVAPAQEKFVAPVMFSLAEAYANVDTAWPRLVYDGDRLVGFVMAGFDENPEHEAYRSGIWRLNIAADEQGRGYGRFAVNAVLAEARRRGERRVTVSWVEGEGGPAAFYEKLGFRTTGEILDDEIVAEIFVDDAAAPLDGGPASAPGGAAPPPA</sequence>
<dbReference type="EMBL" id="JAAVJD010000059">
    <property type="protein sequence ID" value="NJQ05970.1"/>
    <property type="molecule type" value="Genomic_DNA"/>
</dbReference>
<dbReference type="InterPro" id="IPR016181">
    <property type="entry name" value="Acyl_CoA_acyltransferase"/>
</dbReference>
<feature type="domain" description="N-acetyltransferase" evidence="1">
    <location>
        <begin position="9"/>
        <end position="156"/>
    </location>
</feature>
<dbReference type="RefSeq" id="WP_167969562.1">
    <property type="nucleotide sequence ID" value="NZ_BHZG01000389.1"/>
</dbReference>
<dbReference type="SUPFAM" id="SSF55729">
    <property type="entry name" value="Acyl-CoA N-acyltransferases (Nat)"/>
    <property type="match status" value="1"/>
</dbReference>
<dbReference type="Gene3D" id="3.40.630.30">
    <property type="match status" value="1"/>
</dbReference>
<name>A0A7X6HZ09_9ACTN</name>
<evidence type="ECO:0000259" key="1">
    <source>
        <dbReference type="PROSITE" id="PS51186"/>
    </source>
</evidence>
<gene>
    <name evidence="2" type="ORF">HCN56_10365</name>
</gene>
<dbReference type="GO" id="GO:0016747">
    <property type="term" value="F:acyltransferase activity, transferring groups other than amino-acyl groups"/>
    <property type="evidence" value="ECO:0007669"/>
    <property type="project" value="InterPro"/>
</dbReference>
<proteinExistence type="predicted"/>
<accession>A0A7X6HZ09</accession>
<evidence type="ECO:0000313" key="3">
    <source>
        <dbReference type="Proteomes" id="UP000578686"/>
    </source>
</evidence>
<comment type="caution">
    <text evidence="2">The sequence shown here is derived from an EMBL/GenBank/DDBJ whole genome shotgun (WGS) entry which is preliminary data.</text>
</comment>
<dbReference type="InterPro" id="IPR000182">
    <property type="entry name" value="GNAT_dom"/>
</dbReference>
<reference evidence="2 3" key="1">
    <citation type="submission" date="2020-03" db="EMBL/GenBank/DDBJ databases">
        <title>Draft genome of Streptomyces sp. ventii, isolated from the Axial Seamount in the Pacific Ocean, and resequencing of the two type strains Streptomyces lonarensis strain NCL 716 and Streptomyces bohaiensis strain 11A07.</title>
        <authorList>
            <person name="Loughran R.M."/>
            <person name="Pfannmuller K.M."/>
            <person name="Wasson B.J."/>
            <person name="Deadmond M.C."/>
            <person name="Paddock B.E."/>
            <person name="Koyack M.J."/>
            <person name="Gallegos D.A."/>
            <person name="Mitchell E.A."/>
            <person name="Ushijima B."/>
            <person name="Saw J.H."/>
            <person name="Mcphail K.L."/>
            <person name="Videau P."/>
        </authorList>
    </citation>
    <scope>NUCLEOTIDE SEQUENCE [LARGE SCALE GENOMIC DNA]</scope>
    <source>
        <strain evidence="2 3">NCL716</strain>
    </source>
</reference>
<keyword evidence="3" id="KW-1185">Reference proteome</keyword>